<dbReference type="InterPro" id="IPR027815">
    <property type="entry name" value="CSC1/OSCA1-like_cyt"/>
</dbReference>
<feature type="domain" description="10TM putative phosphate transporter extracellular tail" evidence="10">
    <location>
        <begin position="1155"/>
        <end position="1225"/>
    </location>
</feature>
<reference evidence="13" key="1">
    <citation type="journal article" date="2021" name="Nat. Commun.">
        <title>Genetic determinants of endophytism in the Arabidopsis root mycobiome.</title>
        <authorList>
            <person name="Mesny F."/>
            <person name="Miyauchi S."/>
            <person name="Thiergart T."/>
            <person name="Pickel B."/>
            <person name="Atanasova L."/>
            <person name="Karlsson M."/>
            <person name="Huettel B."/>
            <person name="Barry K.W."/>
            <person name="Haridas S."/>
            <person name="Chen C."/>
            <person name="Bauer D."/>
            <person name="Andreopoulos W."/>
            <person name="Pangilinan J."/>
            <person name="LaButti K."/>
            <person name="Riley R."/>
            <person name="Lipzen A."/>
            <person name="Clum A."/>
            <person name="Drula E."/>
            <person name="Henrissat B."/>
            <person name="Kohler A."/>
            <person name="Grigoriev I.V."/>
            <person name="Martin F.M."/>
            <person name="Hacquard S."/>
        </authorList>
    </citation>
    <scope>NUCLEOTIDE SEQUENCE</scope>
    <source>
        <strain evidence="13">MPI-CAGE-AT-0016</strain>
    </source>
</reference>
<dbReference type="Pfam" id="PF12621">
    <property type="entry name" value="PHM7_ext"/>
    <property type="match status" value="1"/>
</dbReference>
<feature type="transmembrane region" description="Helical" evidence="8">
    <location>
        <begin position="841"/>
        <end position="869"/>
    </location>
</feature>
<dbReference type="Pfam" id="PF14703">
    <property type="entry name" value="PHM7_cyt"/>
    <property type="match status" value="2"/>
</dbReference>
<dbReference type="InterPro" id="IPR022257">
    <property type="entry name" value="PHM7_ext"/>
</dbReference>
<feature type="region of interest" description="Disordered" evidence="7">
    <location>
        <begin position="404"/>
        <end position="463"/>
    </location>
</feature>
<evidence type="ECO:0000256" key="7">
    <source>
        <dbReference type="SAM" id="MobiDB-lite"/>
    </source>
</evidence>
<feature type="transmembrane region" description="Helical" evidence="8">
    <location>
        <begin position="960"/>
        <end position="978"/>
    </location>
</feature>
<dbReference type="PANTHER" id="PTHR13018">
    <property type="entry name" value="PROBABLE MEMBRANE PROTEIN DUF221-RELATED"/>
    <property type="match status" value="1"/>
</dbReference>
<evidence type="ECO:0000256" key="3">
    <source>
        <dbReference type="ARBA" id="ARBA00022448"/>
    </source>
</evidence>
<dbReference type="Proteomes" id="UP000813385">
    <property type="component" value="Unassembled WGS sequence"/>
</dbReference>
<feature type="compositionally biased region" description="Basic and acidic residues" evidence="7">
    <location>
        <begin position="300"/>
        <end position="319"/>
    </location>
</feature>
<dbReference type="InterPro" id="IPR045122">
    <property type="entry name" value="Csc1-like"/>
</dbReference>
<evidence type="ECO:0000313" key="13">
    <source>
        <dbReference type="EMBL" id="KAH7353439.1"/>
    </source>
</evidence>
<comment type="similarity">
    <text evidence="2">Belongs to the CSC1 (TC 1.A.17) family.</text>
</comment>
<comment type="subcellular location">
    <subcellularLocation>
        <location evidence="1">Membrane</location>
        <topology evidence="1">Multi-pass membrane protein</topology>
    </subcellularLocation>
</comment>
<feature type="region of interest" description="Disordered" evidence="7">
    <location>
        <begin position="1036"/>
        <end position="1067"/>
    </location>
</feature>
<feature type="domain" description="CSC1/OSCA1-like cytosolic" evidence="12">
    <location>
        <begin position="571"/>
        <end position="681"/>
    </location>
</feature>
<dbReference type="Pfam" id="PF02714">
    <property type="entry name" value="RSN1_7TM"/>
    <property type="match status" value="1"/>
</dbReference>
<feature type="transmembrane region" description="Helical" evidence="8">
    <location>
        <begin position="105"/>
        <end position="125"/>
    </location>
</feature>
<accession>A0A8K0TBR1</accession>
<evidence type="ECO:0008006" key="15">
    <source>
        <dbReference type="Google" id="ProtNLM"/>
    </source>
</evidence>
<organism evidence="13 14">
    <name type="scientific">Plectosphaerella cucumerina</name>
    <dbReference type="NCBI Taxonomy" id="40658"/>
    <lineage>
        <taxon>Eukaryota</taxon>
        <taxon>Fungi</taxon>
        <taxon>Dikarya</taxon>
        <taxon>Ascomycota</taxon>
        <taxon>Pezizomycotina</taxon>
        <taxon>Sordariomycetes</taxon>
        <taxon>Hypocreomycetidae</taxon>
        <taxon>Glomerellales</taxon>
        <taxon>Plectosphaerellaceae</taxon>
        <taxon>Plectosphaerella</taxon>
    </lineage>
</organism>
<feature type="region of interest" description="Disordered" evidence="7">
    <location>
        <begin position="277"/>
        <end position="335"/>
    </location>
</feature>
<evidence type="ECO:0000256" key="8">
    <source>
        <dbReference type="SAM" id="Phobius"/>
    </source>
</evidence>
<feature type="transmembrane region" description="Helical" evidence="8">
    <location>
        <begin position="20"/>
        <end position="44"/>
    </location>
</feature>
<dbReference type="OrthoDB" id="1076608at2759"/>
<evidence type="ECO:0000259" key="10">
    <source>
        <dbReference type="Pfam" id="PF12621"/>
    </source>
</evidence>
<evidence type="ECO:0000256" key="2">
    <source>
        <dbReference type="ARBA" id="ARBA00007779"/>
    </source>
</evidence>
<feature type="transmembrane region" description="Helical" evidence="8">
    <location>
        <begin position="690"/>
        <end position="709"/>
    </location>
</feature>
<keyword evidence="6 8" id="KW-0472">Membrane</keyword>
<keyword evidence="3" id="KW-0813">Transport</keyword>
<keyword evidence="14" id="KW-1185">Reference proteome</keyword>
<evidence type="ECO:0000256" key="4">
    <source>
        <dbReference type="ARBA" id="ARBA00022692"/>
    </source>
</evidence>
<proteinExistence type="inferred from homology"/>
<feature type="transmembrane region" description="Helical" evidence="8">
    <location>
        <begin position="984"/>
        <end position="1004"/>
    </location>
</feature>
<feature type="region of interest" description="Disordered" evidence="7">
    <location>
        <begin position="343"/>
        <end position="362"/>
    </location>
</feature>
<feature type="domain" description="CSC1/OSCA1-like 7TM region" evidence="9">
    <location>
        <begin position="693"/>
        <end position="972"/>
    </location>
</feature>
<dbReference type="PANTHER" id="PTHR13018:SF20">
    <property type="entry name" value="SPORULATION-SPECIFIC PROTEIN 75"/>
    <property type="match status" value="1"/>
</dbReference>
<evidence type="ECO:0000259" key="11">
    <source>
        <dbReference type="Pfam" id="PF13967"/>
    </source>
</evidence>
<dbReference type="GO" id="GO:0005227">
    <property type="term" value="F:calcium-activated cation channel activity"/>
    <property type="evidence" value="ECO:0007669"/>
    <property type="project" value="InterPro"/>
</dbReference>
<feature type="transmembrane region" description="Helical" evidence="8">
    <location>
        <begin position="741"/>
        <end position="768"/>
    </location>
</feature>
<gene>
    <name evidence="13" type="ORF">B0T11DRAFT_259692</name>
</gene>
<dbReference type="EMBL" id="JAGPXD010000005">
    <property type="protein sequence ID" value="KAH7353439.1"/>
    <property type="molecule type" value="Genomic_DNA"/>
</dbReference>
<dbReference type="GO" id="GO:0005886">
    <property type="term" value="C:plasma membrane"/>
    <property type="evidence" value="ECO:0007669"/>
    <property type="project" value="TreeGrafter"/>
</dbReference>
<protein>
    <recommendedName>
        <fullName evidence="15">DUF221-domain-containing protein</fullName>
    </recommendedName>
</protein>
<evidence type="ECO:0000313" key="14">
    <source>
        <dbReference type="Proteomes" id="UP000813385"/>
    </source>
</evidence>
<evidence type="ECO:0000256" key="5">
    <source>
        <dbReference type="ARBA" id="ARBA00022989"/>
    </source>
</evidence>
<keyword evidence="4 8" id="KW-0812">Transmembrane</keyword>
<name>A0A8K0TBR1_9PEZI</name>
<feature type="domain" description="CSC1/OSCA1-like cytosolic" evidence="12">
    <location>
        <begin position="210"/>
        <end position="284"/>
    </location>
</feature>
<evidence type="ECO:0000259" key="12">
    <source>
        <dbReference type="Pfam" id="PF14703"/>
    </source>
</evidence>
<dbReference type="AlphaFoldDB" id="A0A8K0TBR1"/>
<feature type="domain" description="CSC1/OSCA1-like N-terminal transmembrane" evidence="11">
    <location>
        <begin position="23"/>
        <end position="184"/>
    </location>
</feature>
<keyword evidence="5 8" id="KW-1133">Transmembrane helix</keyword>
<dbReference type="Pfam" id="PF13967">
    <property type="entry name" value="RSN1_TM"/>
    <property type="match status" value="1"/>
</dbReference>
<evidence type="ECO:0000259" key="9">
    <source>
        <dbReference type="Pfam" id="PF02714"/>
    </source>
</evidence>
<comment type="caution">
    <text evidence="13">The sequence shown here is derived from an EMBL/GenBank/DDBJ whole genome shotgun (WGS) entry which is preliminary data.</text>
</comment>
<dbReference type="InterPro" id="IPR032880">
    <property type="entry name" value="CSC1/OSCA1-like_N"/>
</dbReference>
<evidence type="ECO:0000256" key="6">
    <source>
        <dbReference type="ARBA" id="ARBA00023136"/>
    </source>
</evidence>
<feature type="transmembrane region" description="Helical" evidence="8">
    <location>
        <begin position="165"/>
        <end position="185"/>
    </location>
</feature>
<evidence type="ECO:0000256" key="1">
    <source>
        <dbReference type="ARBA" id="ARBA00004141"/>
    </source>
</evidence>
<feature type="compositionally biased region" description="Basic and acidic residues" evidence="7">
    <location>
        <begin position="424"/>
        <end position="438"/>
    </location>
</feature>
<feature type="transmembrane region" description="Helical" evidence="8">
    <location>
        <begin position="788"/>
        <end position="810"/>
    </location>
</feature>
<dbReference type="InterPro" id="IPR003864">
    <property type="entry name" value="CSC1/OSCA1-like_7TM"/>
</dbReference>
<sequence>MSSSDDNGLVDGSSRQGTSLNTFLGALTASVIIFAVQVSIFFLLRNKLARIFKPKTYLAPERERTEPPPRNPVALIKTLWNFSDREVLRKCGLDAYFFLRYLRTLLIIFVPIALVVIPILVPLNYMSGRGQGVVDSDNDGVADGVPTGLDTLAWTNIANKNIDRYWAHLILAIGVIVWVCTVFFLEMRVYIKIRQDYLTSAEHRLRASATTILINNVPLKWLSENALRGLFDVFPGGIRNVWLNRDLSTLLEKIELRDSIHRQLESAETELVKMAKRKQLKQRKKDEKKARRSTHGKAPTKAELEQRRKREDAEARKLAESGQGSCAGAHDEVPRDVSQVVEEVKQEERQRRLSRQVTPEDEVPQNRAFGFGILGEGISKVGQGIGRFGQGVESGVATTNGFTRITSASRDGPRATTPLGRPSADNRRVQALRDHETRLGTSGGPEDEPSHPRVHSRQDSILSQNSWQVNNSRFDTNAHGNTVRKMSDLKVMYDESPRKWYHFWKPPPGGYLSPIPQVSEEEEYPFAYKPTNKTFGQKLMAAIGMGSDDLPTLEYGKASYSGAAYDEERDKDAVWRQYLKPKHRPTHRLPRWGFPNWLAWLTFGKKVDTIYWCRTELARLNLEIRTDQAHPERYPLMNSAFIQFNEQVSAHMACQSVMHHLPKQMAPRLNEVSPRDVIWSNMSMKWWDEWARTAGVTALIVTMIIFWSFPVAATAALGNIDSLAALPGLTWLEEDGPARKIATGIAGILPPAILALLLVLIPIILDLFAHFKGAKTGAQKEEFVQKFFFAFLFVQVFLVVTIASFFVTTIPNFVNNLSKLANAEEVLEILAQNLPASSNYFFSYMLLQGMSVSSGALLQIGTLIVWYIIARIIDSTARNKWQRNTQLNSVKWGHMFPIYTNFGCIALIYSVIAPLISIFAIITFSLLWVAQKYCLVYVVRAGVDTGGLLYQRAINQLFTGLYVMELCLVGLFIIQANTEAAGSTARAVIMFVCLLLTILFQVLMNRNFSPLANYLPITIEDEAAIRDRVFEEEQRRRFGAAEDTEVDGDEEKPPNMSLDGHSYTGREDDEIELQGLPRKPTKRSNFNPMKDMANMAMRGGRGLRDLTVNKVEGAAPIKSAAAFRKAQRQKDLEAQRAIGDALYGGVADEIEDLMPEERNALIIDAFKHHALRARQPTVWIPHDDIGVSEDEIRLTREYTDNLHISNEGTALDSKVRVVYGLNPPDFSEVDLIDL</sequence>